<protein>
    <submittedName>
        <fullName evidence="1">Uncharacterized protein</fullName>
    </submittedName>
</protein>
<dbReference type="AlphaFoldDB" id="A0A1Y4MT22"/>
<comment type="caution">
    <text evidence="1">The sequence shown here is derived from an EMBL/GenBank/DDBJ whole genome shotgun (WGS) entry which is preliminary data.</text>
</comment>
<accession>A0A1Y4MT22</accession>
<sequence length="275" mass="32160">MRMKEGFYYYRRKLYYGTYDEDQTAGSGYVRPEDLTPELAEHFSGRDRAVCRFWENHSLLEPEYADLQAMLSKMSLFMDLNTEQEVDFSPAEKRLRMKLPREFRLIYTALHDQAEYFSSAERFLTLDELYIAEGQLVFFQKKRTPIAGYDIASGRLAQCYKKEWSIEKGDVSFYQFCVGRMITIALEAKPAVKKGRCKGEFVTALNIAKELEAFCNDKYHLLSDFEVYGIAVMYSEDKLIAWIRSNGFYGDVLAGALDKRHLEEFKEHLGNIVWR</sequence>
<dbReference type="RefSeq" id="WP_087216614.1">
    <property type="nucleotide sequence ID" value="NZ_JADPBN010000004.1"/>
</dbReference>
<reference evidence="2" key="1">
    <citation type="submission" date="2017-04" db="EMBL/GenBank/DDBJ databases">
        <title>Function of individual gut microbiota members based on whole genome sequencing of pure cultures obtained from chicken caecum.</title>
        <authorList>
            <person name="Medvecky M."/>
            <person name="Cejkova D."/>
            <person name="Polansky O."/>
            <person name="Karasova D."/>
            <person name="Kubasova T."/>
            <person name="Cizek A."/>
            <person name="Rychlik I."/>
        </authorList>
    </citation>
    <scope>NUCLEOTIDE SEQUENCE [LARGE SCALE GENOMIC DNA]</scope>
    <source>
        <strain evidence="2">An175</strain>
    </source>
</reference>
<dbReference type="EMBL" id="NFKP01000030">
    <property type="protein sequence ID" value="OUP67578.1"/>
    <property type="molecule type" value="Genomic_DNA"/>
</dbReference>
<evidence type="ECO:0000313" key="2">
    <source>
        <dbReference type="Proteomes" id="UP000196386"/>
    </source>
</evidence>
<name>A0A1Y4MT22_9FIRM</name>
<evidence type="ECO:0000313" key="1">
    <source>
        <dbReference type="EMBL" id="OUP67578.1"/>
    </source>
</evidence>
<proteinExistence type="predicted"/>
<dbReference type="Proteomes" id="UP000196386">
    <property type="component" value="Unassembled WGS sequence"/>
</dbReference>
<organism evidence="1 2">
    <name type="scientific">Anaerotruncus colihominis</name>
    <dbReference type="NCBI Taxonomy" id="169435"/>
    <lineage>
        <taxon>Bacteria</taxon>
        <taxon>Bacillati</taxon>
        <taxon>Bacillota</taxon>
        <taxon>Clostridia</taxon>
        <taxon>Eubacteriales</taxon>
        <taxon>Oscillospiraceae</taxon>
        <taxon>Anaerotruncus</taxon>
    </lineage>
</organism>
<gene>
    <name evidence="1" type="ORF">B5F11_17365</name>
</gene>